<dbReference type="AlphaFoldDB" id="A0A2M4C9C5"/>
<sequence length="94" mass="10197">MKHLPVVVVVAVVASCLLPTTSGAAERRAQYLFELPVGSDSSSDRYNGTVVGARRGHLPTLTHTRRQRSRIPLVSGSYRIGAIVPPPLRDDFTT</sequence>
<feature type="signal peptide" evidence="1">
    <location>
        <begin position="1"/>
        <end position="23"/>
    </location>
</feature>
<dbReference type="PROSITE" id="PS51257">
    <property type="entry name" value="PROKAR_LIPOPROTEIN"/>
    <property type="match status" value="1"/>
</dbReference>
<organism evidence="2">
    <name type="scientific">Anopheles marajoara</name>
    <dbReference type="NCBI Taxonomy" id="58244"/>
    <lineage>
        <taxon>Eukaryota</taxon>
        <taxon>Metazoa</taxon>
        <taxon>Ecdysozoa</taxon>
        <taxon>Arthropoda</taxon>
        <taxon>Hexapoda</taxon>
        <taxon>Insecta</taxon>
        <taxon>Pterygota</taxon>
        <taxon>Neoptera</taxon>
        <taxon>Endopterygota</taxon>
        <taxon>Diptera</taxon>
        <taxon>Nematocera</taxon>
        <taxon>Culicoidea</taxon>
        <taxon>Culicidae</taxon>
        <taxon>Anophelinae</taxon>
        <taxon>Anopheles</taxon>
    </lineage>
</organism>
<name>A0A2M4C9C5_9DIPT</name>
<evidence type="ECO:0000256" key="1">
    <source>
        <dbReference type="SAM" id="SignalP"/>
    </source>
</evidence>
<proteinExistence type="predicted"/>
<feature type="chain" id="PRO_5014708042" evidence="1">
    <location>
        <begin position="24"/>
        <end position="94"/>
    </location>
</feature>
<keyword evidence="1" id="KW-0732">Signal</keyword>
<reference evidence="2" key="1">
    <citation type="submission" date="2018-01" db="EMBL/GenBank/DDBJ databases">
        <title>An insight into the sialome of Amazonian anophelines.</title>
        <authorList>
            <person name="Ribeiro J.M."/>
            <person name="Scarpassa V."/>
            <person name="Calvo E."/>
        </authorList>
    </citation>
    <scope>NUCLEOTIDE SEQUENCE</scope>
    <source>
        <tissue evidence="2">Salivary glands</tissue>
    </source>
</reference>
<dbReference type="EMBL" id="GGFJ01012801">
    <property type="protein sequence ID" value="MBW61942.1"/>
    <property type="molecule type" value="Transcribed_RNA"/>
</dbReference>
<evidence type="ECO:0000313" key="2">
    <source>
        <dbReference type="EMBL" id="MBW61942.1"/>
    </source>
</evidence>
<protein>
    <submittedName>
        <fullName evidence="2">Putative secreted protein</fullName>
    </submittedName>
</protein>
<accession>A0A2M4C9C5</accession>